<dbReference type="PANTHER" id="PTHR43471">
    <property type="entry name" value="ABC TRANSPORTER PERMEASE"/>
    <property type="match status" value="1"/>
</dbReference>
<proteinExistence type="predicted"/>
<sequence>MSSVARLEVAQLTRSGLIRSVLAVFVLLTAFALWVGVQEQQRWTSSFTTARAEAERLNAREQENVRLQRQESFNPPGAPAGQFMDASLPPAPGVIVAVGDAMQRPVSASINSNTRADTLFKNTETGSALSAALGTLDLTWVTIVLFPLLVIALTHDLLASERDAARLGLLRAQAGSLGQLIARRLAIRACLPLLIITAGAVAAGFLGANIGVIASWWLVVCLYLVLWSVVGALVSVRASTAQSSAAILLLLWLGFVVLLPALVTLTVERMAPVPSRLSQVITMREVQLGLQQRTSELLDRYLTDHPELSGASRSGFARSSFVAHRETEAQLAPVMARYTQVRREQGAWAAALSWISPPMLLYLSLTHVAGTDGTRHETFVNQANEFAARWREQLRDRLFLDRMLSPEEVASLPRFTFEEPRSFGRVGVAIAYLIVLIGAAAIWLSRTLRDSQLR</sequence>
<feature type="transmembrane region" description="Helical" evidence="1">
    <location>
        <begin position="423"/>
        <end position="444"/>
    </location>
</feature>
<keyword evidence="1" id="KW-0812">Transmembrane</keyword>
<keyword evidence="1" id="KW-0472">Membrane</keyword>
<dbReference type="InterPro" id="IPR021913">
    <property type="entry name" value="DUF3526"/>
</dbReference>
<feature type="transmembrane region" description="Helical" evidence="1">
    <location>
        <begin position="138"/>
        <end position="158"/>
    </location>
</feature>
<evidence type="ECO:0000256" key="1">
    <source>
        <dbReference type="SAM" id="Phobius"/>
    </source>
</evidence>
<dbReference type="EMBL" id="JAEVLS010000003">
    <property type="protein sequence ID" value="MBM0105900.1"/>
    <property type="molecule type" value="Genomic_DNA"/>
</dbReference>
<dbReference type="Proteomes" id="UP000661077">
    <property type="component" value="Unassembled WGS sequence"/>
</dbReference>
<reference evidence="2 3" key="1">
    <citation type="journal article" date="2021" name="Int. J. Syst. Evol. Microbiol.">
        <title>Steroidobacter gossypii sp. nov., isolated from soil of cotton cropping field.</title>
        <authorList>
            <person name="Huang R."/>
            <person name="Yang S."/>
            <person name="Zhen C."/>
            <person name="Liu W."/>
        </authorList>
    </citation>
    <scope>NUCLEOTIDE SEQUENCE [LARGE SCALE GENOMIC DNA]</scope>
    <source>
        <strain evidence="2 3">S1-65</strain>
    </source>
</reference>
<gene>
    <name evidence="2" type="ORF">JM946_14305</name>
</gene>
<comment type="caution">
    <text evidence="2">The sequence shown here is derived from an EMBL/GenBank/DDBJ whole genome shotgun (WGS) entry which is preliminary data.</text>
</comment>
<dbReference type="RefSeq" id="WP_203167976.1">
    <property type="nucleotide sequence ID" value="NZ_JAEVLS010000003.1"/>
</dbReference>
<protein>
    <submittedName>
        <fullName evidence="2">DUF3526 domain-containing protein</fullName>
    </submittedName>
</protein>
<keyword evidence="1" id="KW-1133">Transmembrane helix</keyword>
<evidence type="ECO:0000313" key="3">
    <source>
        <dbReference type="Proteomes" id="UP000661077"/>
    </source>
</evidence>
<dbReference type="Pfam" id="PF12040">
    <property type="entry name" value="DUF3526"/>
    <property type="match status" value="1"/>
</dbReference>
<feature type="transmembrane region" description="Helical" evidence="1">
    <location>
        <begin position="185"/>
        <end position="208"/>
    </location>
</feature>
<feature type="transmembrane region" description="Helical" evidence="1">
    <location>
        <begin position="214"/>
        <end position="234"/>
    </location>
</feature>
<feature type="transmembrane region" description="Helical" evidence="1">
    <location>
        <begin position="246"/>
        <end position="267"/>
    </location>
</feature>
<keyword evidence="3" id="KW-1185">Reference proteome</keyword>
<organism evidence="2 3">
    <name type="scientific">Steroidobacter gossypii</name>
    <dbReference type="NCBI Taxonomy" id="2805490"/>
    <lineage>
        <taxon>Bacteria</taxon>
        <taxon>Pseudomonadati</taxon>
        <taxon>Pseudomonadota</taxon>
        <taxon>Gammaproteobacteria</taxon>
        <taxon>Steroidobacterales</taxon>
        <taxon>Steroidobacteraceae</taxon>
        <taxon>Steroidobacter</taxon>
    </lineage>
</organism>
<accession>A0ABS1WY48</accession>
<name>A0ABS1WY48_9GAMM</name>
<feature type="transmembrane region" description="Helical" evidence="1">
    <location>
        <begin position="16"/>
        <end position="37"/>
    </location>
</feature>
<evidence type="ECO:0000313" key="2">
    <source>
        <dbReference type="EMBL" id="MBM0105900.1"/>
    </source>
</evidence>